<gene>
    <name evidence="1" type="ORF">METZ01_LOCUS163772</name>
</gene>
<accession>A0A382BAW9</accession>
<dbReference type="EMBL" id="UINC01028971">
    <property type="protein sequence ID" value="SVB10918.1"/>
    <property type="molecule type" value="Genomic_DNA"/>
</dbReference>
<evidence type="ECO:0000313" key="1">
    <source>
        <dbReference type="EMBL" id="SVB10918.1"/>
    </source>
</evidence>
<organism evidence="1">
    <name type="scientific">marine metagenome</name>
    <dbReference type="NCBI Taxonomy" id="408172"/>
    <lineage>
        <taxon>unclassified sequences</taxon>
        <taxon>metagenomes</taxon>
        <taxon>ecological metagenomes</taxon>
    </lineage>
</organism>
<dbReference type="AlphaFoldDB" id="A0A382BAW9"/>
<reference evidence="1" key="1">
    <citation type="submission" date="2018-05" db="EMBL/GenBank/DDBJ databases">
        <authorList>
            <person name="Lanie J.A."/>
            <person name="Ng W.-L."/>
            <person name="Kazmierczak K.M."/>
            <person name="Andrzejewski T.M."/>
            <person name="Davidsen T.M."/>
            <person name="Wayne K.J."/>
            <person name="Tettelin H."/>
            <person name="Glass J.I."/>
            <person name="Rusch D."/>
            <person name="Podicherti R."/>
            <person name="Tsui H.-C.T."/>
            <person name="Winkler M.E."/>
        </authorList>
    </citation>
    <scope>NUCLEOTIDE SEQUENCE</scope>
</reference>
<proteinExistence type="predicted"/>
<sequence length="42" mass="5149">MITKQVFFDDNLSETENIFGKEWRTEEDRSRSFLNEFNKAKF</sequence>
<protein>
    <submittedName>
        <fullName evidence="1">Uncharacterized protein</fullName>
    </submittedName>
</protein>
<name>A0A382BAW9_9ZZZZ</name>